<dbReference type="PANTHER" id="PTHR30341">
    <property type="entry name" value="SODIUM ION/PROTON ANTIPORTER NHAA-RELATED"/>
    <property type="match status" value="1"/>
</dbReference>
<comment type="subcellular location">
    <subcellularLocation>
        <location evidence="1">Cell inner membrane</location>
        <topology evidence="1">Multi-pass membrane protein</topology>
    </subcellularLocation>
</comment>
<dbReference type="Pfam" id="PF06965">
    <property type="entry name" value="Na_H_antiport_1"/>
    <property type="match status" value="1"/>
</dbReference>
<evidence type="ECO:0000256" key="3">
    <source>
        <dbReference type="ARBA" id="ARBA00022692"/>
    </source>
</evidence>
<dbReference type="PANTHER" id="PTHR30341:SF0">
    <property type="entry name" value="NA(+)_H(+) ANTIPORTER NHAA"/>
    <property type="match status" value="1"/>
</dbReference>
<dbReference type="AlphaFoldDB" id="A0A6J7NTS0"/>
<evidence type="ECO:0000256" key="1">
    <source>
        <dbReference type="ARBA" id="ARBA00004429"/>
    </source>
</evidence>
<evidence type="ECO:0000256" key="2">
    <source>
        <dbReference type="ARBA" id="ARBA00022475"/>
    </source>
</evidence>
<dbReference type="GO" id="GO:0005886">
    <property type="term" value="C:plasma membrane"/>
    <property type="evidence" value="ECO:0007669"/>
    <property type="project" value="UniProtKB-SubCell"/>
</dbReference>
<evidence type="ECO:0000256" key="6">
    <source>
        <dbReference type="SAM" id="Phobius"/>
    </source>
</evidence>
<feature type="transmembrane region" description="Helical" evidence="6">
    <location>
        <begin position="6"/>
        <end position="25"/>
    </location>
</feature>
<evidence type="ECO:0000256" key="5">
    <source>
        <dbReference type="ARBA" id="ARBA00023136"/>
    </source>
</evidence>
<keyword evidence="3 6" id="KW-0812">Transmembrane</keyword>
<name>A0A6J7NTS0_9ZZZZ</name>
<dbReference type="InterPro" id="IPR023171">
    <property type="entry name" value="Na/H_antiporter_dom_sf"/>
</dbReference>
<dbReference type="GO" id="GO:0006885">
    <property type="term" value="P:regulation of pH"/>
    <property type="evidence" value="ECO:0007669"/>
    <property type="project" value="InterPro"/>
</dbReference>
<evidence type="ECO:0000313" key="7">
    <source>
        <dbReference type="EMBL" id="CAB4996501.1"/>
    </source>
</evidence>
<gene>
    <name evidence="7" type="ORF">UFOPK4022_00495</name>
</gene>
<keyword evidence="2" id="KW-1003">Cell membrane</keyword>
<protein>
    <submittedName>
        <fullName evidence="7">Unannotated protein</fullName>
    </submittedName>
</protein>
<keyword evidence="4 6" id="KW-1133">Transmembrane helix</keyword>
<feature type="transmembrane region" description="Helical" evidence="6">
    <location>
        <begin position="75"/>
        <end position="94"/>
    </location>
</feature>
<keyword evidence="5 6" id="KW-0472">Membrane</keyword>
<dbReference type="InterPro" id="IPR004670">
    <property type="entry name" value="NhaA"/>
</dbReference>
<accession>A0A6J7NTS0</accession>
<feature type="transmembrane region" description="Helical" evidence="6">
    <location>
        <begin position="106"/>
        <end position="122"/>
    </location>
</feature>
<proteinExistence type="predicted"/>
<dbReference type="EMBL" id="CAFBOY010000046">
    <property type="protein sequence ID" value="CAB4996501.1"/>
    <property type="molecule type" value="Genomic_DNA"/>
</dbReference>
<reference evidence="7" key="1">
    <citation type="submission" date="2020-05" db="EMBL/GenBank/DDBJ databases">
        <authorList>
            <person name="Chiriac C."/>
            <person name="Salcher M."/>
            <person name="Ghai R."/>
            <person name="Kavagutti S V."/>
        </authorList>
    </citation>
    <scope>NUCLEOTIDE SEQUENCE</scope>
</reference>
<sequence length="129" mass="13975">MLSPVATFLIIPVYIFINLLTQLDFSVSTEKISTAIVIARVVGKVLGITLFAYLITRFTKLQLPPALNLSEVVGVGFLAGMGLTVSIVIAEITLHTENELAQVRMGLFFAAIISGLLGLLWLKRFPASL</sequence>
<feature type="transmembrane region" description="Helical" evidence="6">
    <location>
        <begin position="37"/>
        <end position="55"/>
    </location>
</feature>
<organism evidence="7">
    <name type="scientific">freshwater metagenome</name>
    <dbReference type="NCBI Taxonomy" id="449393"/>
    <lineage>
        <taxon>unclassified sequences</taxon>
        <taxon>metagenomes</taxon>
        <taxon>ecological metagenomes</taxon>
    </lineage>
</organism>
<dbReference type="GO" id="GO:0015385">
    <property type="term" value="F:sodium:proton antiporter activity"/>
    <property type="evidence" value="ECO:0007669"/>
    <property type="project" value="TreeGrafter"/>
</dbReference>
<evidence type="ECO:0000256" key="4">
    <source>
        <dbReference type="ARBA" id="ARBA00022989"/>
    </source>
</evidence>
<dbReference type="Gene3D" id="1.20.1530.10">
    <property type="entry name" value="Na+/H+ antiporter like domain"/>
    <property type="match status" value="1"/>
</dbReference>